<dbReference type="PANTHER" id="PTHR37828">
    <property type="entry name" value="GSR2449 PROTEIN"/>
    <property type="match status" value="1"/>
</dbReference>
<dbReference type="InterPro" id="IPR011008">
    <property type="entry name" value="Dimeric_a/b-barrel"/>
</dbReference>
<dbReference type="EMBL" id="JBBKZV010000004">
    <property type="protein sequence ID" value="MEJ8822336.1"/>
    <property type="molecule type" value="Genomic_DNA"/>
</dbReference>
<gene>
    <name evidence="3" type="ORF">WKW80_09825</name>
</gene>
<name>A0ABU8VZA9_9BURK</name>
<sequence length="105" mass="11065">MKFASWITYAADAATVAELRPKHRAYLASLLAQGKLVLAGPFADGSGALFVYEAPDQDAAMHLVGQDPFFTGGVFAQVQTKPWTSVFCNPHALQPPLASAALASS</sequence>
<dbReference type="Proteomes" id="UP001363010">
    <property type="component" value="Unassembled WGS sequence"/>
</dbReference>
<dbReference type="Gene3D" id="3.30.70.1060">
    <property type="entry name" value="Dimeric alpha+beta barrel"/>
    <property type="match status" value="1"/>
</dbReference>
<proteinExistence type="inferred from homology"/>
<evidence type="ECO:0000256" key="1">
    <source>
        <dbReference type="ARBA" id="ARBA00007689"/>
    </source>
</evidence>
<dbReference type="RefSeq" id="WP_340363382.1">
    <property type="nucleotide sequence ID" value="NZ_JBBKZV010000004.1"/>
</dbReference>
<evidence type="ECO:0000259" key="2">
    <source>
        <dbReference type="Pfam" id="PF03795"/>
    </source>
</evidence>
<organism evidence="3 4">
    <name type="scientific">Variovorax humicola</name>
    <dbReference type="NCBI Taxonomy" id="1769758"/>
    <lineage>
        <taxon>Bacteria</taxon>
        <taxon>Pseudomonadati</taxon>
        <taxon>Pseudomonadota</taxon>
        <taxon>Betaproteobacteria</taxon>
        <taxon>Burkholderiales</taxon>
        <taxon>Comamonadaceae</taxon>
        <taxon>Variovorax</taxon>
    </lineage>
</organism>
<evidence type="ECO:0000313" key="4">
    <source>
        <dbReference type="Proteomes" id="UP001363010"/>
    </source>
</evidence>
<dbReference type="SUPFAM" id="SSF54909">
    <property type="entry name" value="Dimeric alpha+beta barrel"/>
    <property type="match status" value="1"/>
</dbReference>
<dbReference type="InterPro" id="IPR005545">
    <property type="entry name" value="YCII"/>
</dbReference>
<evidence type="ECO:0000313" key="3">
    <source>
        <dbReference type="EMBL" id="MEJ8822336.1"/>
    </source>
</evidence>
<accession>A0ABU8VZA9</accession>
<dbReference type="Pfam" id="PF03795">
    <property type="entry name" value="YCII"/>
    <property type="match status" value="1"/>
</dbReference>
<comment type="caution">
    <text evidence="3">The sequence shown here is derived from an EMBL/GenBank/DDBJ whole genome shotgun (WGS) entry which is preliminary data.</text>
</comment>
<keyword evidence="4" id="KW-1185">Reference proteome</keyword>
<reference evidence="3 4" key="1">
    <citation type="submission" date="2024-03" db="EMBL/GenBank/DDBJ databases">
        <title>Novel species of the genus Variovorax.</title>
        <authorList>
            <person name="Liu Q."/>
            <person name="Xin Y.-H."/>
        </authorList>
    </citation>
    <scope>NUCLEOTIDE SEQUENCE [LARGE SCALE GENOMIC DNA]</scope>
    <source>
        <strain evidence="3 4">KACC 18501</strain>
    </source>
</reference>
<dbReference type="PANTHER" id="PTHR37828:SF1">
    <property type="entry name" value="YCII-RELATED DOMAIN-CONTAINING PROTEIN"/>
    <property type="match status" value="1"/>
</dbReference>
<feature type="domain" description="YCII-related" evidence="2">
    <location>
        <begin position="1"/>
        <end position="84"/>
    </location>
</feature>
<protein>
    <submittedName>
        <fullName evidence="3">YciI family protein</fullName>
    </submittedName>
</protein>
<comment type="similarity">
    <text evidence="1">Belongs to the YciI family.</text>
</comment>